<evidence type="ECO:0000256" key="2">
    <source>
        <dbReference type="SAM" id="MobiDB-lite"/>
    </source>
</evidence>
<protein>
    <recommendedName>
        <fullName evidence="4">Reverse transcriptase domain-containing protein</fullName>
    </recommendedName>
</protein>
<dbReference type="EMBL" id="BKCJ010176921">
    <property type="protein sequence ID" value="GEY41862.1"/>
    <property type="molecule type" value="Genomic_DNA"/>
</dbReference>
<comment type="caution">
    <text evidence="3">The sequence shown here is derived from an EMBL/GenBank/DDBJ whole genome shotgun (WGS) entry which is preliminary data.</text>
</comment>
<sequence length="297" mass="34408">MNQLREQEDLLAVQELREQEQAAQEKKEPPQNSDIRQLIREVCGIKVCEEQKQNIEDTMLDLLKVCRQKELYCMHNDVDHLFESAFNSKLLSVNLKSQRLDKEKQEVKNIVEHLEDENDVYQEENDIDLEDILQIQDVILREKLLSSNCLIADIEFLNDNPTPDRTFNDHTEETRSGSTTAQANNSPPKYDSFCFKIEPDQGRLTSVVMNDISDNSKNDPLLEAVDLFLVSDNSMPSGIENIDYDSKGDIYFLTELLSNDFRPLPENESFNFDHHDDLSFPRPPPEPPDVEIFFEPD</sequence>
<keyword evidence="1" id="KW-0175">Coiled coil</keyword>
<feature type="coiled-coil region" evidence="1">
    <location>
        <begin position="97"/>
        <end position="131"/>
    </location>
</feature>
<evidence type="ECO:0000313" key="3">
    <source>
        <dbReference type="EMBL" id="GEY41862.1"/>
    </source>
</evidence>
<gene>
    <name evidence="3" type="ORF">Tci_413836</name>
</gene>
<accession>A0A699HJR6</accession>
<proteinExistence type="predicted"/>
<feature type="compositionally biased region" description="Polar residues" evidence="2">
    <location>
        <begin position="176"/>
        <end position="187"/>
    </location>
</feature>
<name>A0A699HJR6_TANCI</name>
<evidence type="ECO:0008006" key="4">
    <source>
        <dbReference type="Google" id="ProtNLM"/>
    </source>
</evidence>
<feature type="compositionally biased region" description="Basic and acidic residues" evidence="2">
    <location>
        <begin position="166"/>
        <end position="175"/>
    </location>
</feature>
<dbReference type="AlphaFoldDB" id="A0A699HJR6"/>
<evidence type="ECO:0000256" key="1">
    <source>
        <dbReference type="SAM" id="Coils"/>
    </source>
</evidence>
<feature type="region of interest" description="Disordered" evidence="2">
    <location>
        <begin position="161"/>
        <end position="189"/>
    </location>
</feature>
<organism evidence="3">
    <name type="scientific">Tanacetum cinerariifolium</name>
    <name type="common">Dalmatian daisy</name>
    <name type="synonym">Chrysanthemum cinerariifolium</name>
    <dbReference type="NCBI Taxonomy" id="118510"/>
    <lineage>
        <taxon>Eukaryota</taxon>
        <taxon>Viridiplantae</taxon>
        <taxon>Streptophyta</taxon>
        <taxon>Embryophyta</taxon>
        <taxon>Tracheophyta</taxon>
        <taxon>Spermatophyta</taxon>
        <taxon>Magnoliopsida</taxon>
        <taxon>eudicotyledons</taxon>
        <taxon>Gunneridae</taxon>
        <taxon>Pentapetalae</taxon>
        <taxon>asterids</taxon>
        <taxon>campanulids</taxon>
        <taxon>Asterales</taxon>
        <taxon>Asteraceae</taxon>
        <taxon>Asteroideae</taxon>
        <taxon>Anthemideae</taxon>
        <taxon>Anthemidinae</taxon>
        <taxon>Tanacetum</taxon>
    </lineage>
</organism>
<reference evidence="3" key="1">
    <citation type="journal article" date="2019" name="Sci. Rep.">
        <title>Draft genome of Tanacetum cinerariifolium, the natural source of mosquito coil.</title>
        <authorList>
            <person name="Yamashiro T."/>
            <person name="Shiraishi A."/>
            <person name="Satake H."/>
            <person name="Nakayama K."/>
        </authorList>
    </citation>
    <scope>NUCLEOTIDE SEQUENCE</scope>
</reference>